<protein>
    <submittedName>
        <fullName evidence="7">Amino acid ABC transporter substrate-binding protein, PAAT family</fullName>
    </submittedName>
</protein>
<dbReference type="AlphaFoldDB" id="A0A1H3DT20"/>
<dbReference type="GO" id="GO:0030313">
    <property type="term" value="C:cell envelope"/>
    <property type="evidence" value="ECO:0007669"/>
    <property type="project" value="UniProtKB-SubCell"/>
</dbReference>
<gene>
    <name evidence="7" type="ORF">SAMN05660923_02739</name>
</gene>
<name>A0A1H3DT20_9FIRM</name>
<dbReference type="OrthoDB" id="9774451at2"/>
<evidence type="ECO:0000256" key="3">
    <source>
        <dbReference type="ARBA" id="ARBA00022729"/>
    </source>
</evidence>
<evidence type="ECO:0000256" key="4">
    <source>
        <dbReference type="RuleBase" id="RU003744"/>
    </source>
</evidence>
<evidence type="ECO:0000256" key="2">
    <source>
        <dbReference type="ARBA" id="ARBA00010333"/>
    </source>
</evidence>
<dbReference type="Gene3D" id="3.40.190.10">
    <property type="entry name" value="Periplasmic binding protein-like II"/>
    <property type="match status" value="2"/>
</dbReference>
<feature type="domain" description="Solute-binding protein family 3/N-terminal" evidence="6">
    <location>
        <begin position="48"/>
        <end position="270"/>
    </location>
</feature>
<dbReference type="InterPro" id="IPR018313">
    <property type="entry name" value="SBP_3_CS"/>
</dbReference>
<dbReference type="PANTHER" id="PTHR35936">
    <property type="entry name" value="MEMBRANE-BOUND LYTIC MUREIN TRANSGLYCOSYLASE F"/>
    <property type="match status" value="1"/>
</dbReference>
<organism evidence="7 8">
    <name type="scientific">Tepidimicrobium xylanilyticum</name>
    <dbReference type="NCBI Taxonomy" id="1123352"/>
    <lineage>
        <taxon>Bacteria</taxon>
        <taxon>Bacillati</taxon>
        <taxon>Bacillota</taxon>
        <taxon>Tissierellia</taxon>
        <taxon>Tissierellales</taxon>
        <taxon>Tepidimicrobiaceae</taxon>
        <taxon>Tepidimicrobium</taxon>
    </lineage>
</organism>
<dbReference type="EMBL" id="FNNG01000016">
    <property type="protein sequence ID" value="SDX68824.1"/>
    <property type="molecule type" value="Genomic_DNA"/>
</dbReference>
<dbReference type="SMART" id="SM00062">
    <property type="entry name" value="PBPb"/>
    <property type="match status" value="1"/>
</dbReference>
<dbReference type="PROSITE" id="PS01039">
    <property type="entry name" value="SBP_BACTERIAL_3"/>
    <property type="match status" value="1"/>
</dbReference>
<dbReference type="PROSITE" id="PS51257">
    <property type="entry name" value="PROKAR_LIPOPROTEIN"/>
    <property type="match status" value="1"/>
</dbReference>
<keyword evidence="8" id="KW-1185">Reference proteome</keyword>
<feature type="chain" id="PRO_5038401683" evidence="5">
    <location>
        <begin position="21"/>
        <end position="277"/>
    </location>
</feature>
<dbReference type="Proteomes" id="UP000198828">
    <property type="component" value="Unassembled WGS sequence"/>
</dbReference>
<feature type="signal peptide" evidence="5">
    <location>
        <begin position="1"/>
        <end position="20"/>
    </location>
</feature>
<evidence type="ECO:0000256" key="1">
    <source>
        <dbReference type="ARBA" id="ARBA00004196"/>
    </source>
</evidence>
<comment type="subcellular location">
    <subcellularLocation>
        <location evidence="1">Cell envelope</location>
    </subcellularLocation>
</comment>
<evidence type="ECO:0000256" key="5">
    <source>
        <dbReference type="SAM" id="SignalP"/>
    </source>
</evidence>
<evidence type="ECO:0000313" key="7">
    <source>
        <dbReference type="EMBL" id="SDX68824.1"/>
    </source>
</evidence>
<comment type="similarity">
    <text evidence="2 4">Belongs to the bacterial solute-binding protein 3 family.</text>
</comment>
<dbReference type="SUPFAM" id="SSF53850">
    <property type="entry name" value="Periplasmic binding protein-like II"/>
    <property type="match status" value="1"/>
</dbReference>
<reference evidence="7 8" key="1">
    <citation type="submission" date="2016-10" db="EMBL/GenBank/DDBJ databases">
        <authorList>
            <person name="de Groot N.N."/>
        </authorList>
    </citation>
    <scope>NUCLEOTIDE SEQUENCE [LARGE SCALE GENOMIC DNA]</scope>
    <source>
        <strain evidence="7 8">DSM 23310</strain>
    </source>
</reference>
<proteinExistence type="inferred from homology"/>
<dbReference type="PANTHER" id="PTHR35936:SF17">
    <property type="entry name" value="ARGININE-BINDING EXTRACELLULAR PROTEIN ARTP"/>
    <property type="match status" value="1"/>
</dbReference>
<accession>A0A1H3DT20</accession>
<dbReference type="Pfam" id="PF00497">
    <property type="entry name" value="SBP_bac_3"/>
    <property type="match status" value="1"/>
</dbReference>
<dbReference type="RefSeq" id="WP_093754610.1">
    <property type="nucleotide sequence ID" value="NZ_FNNG01000016.1"/>
</dbReference>
<evidence type="ECO:0000313" key="8">
    <source>
        <dbReference type="Proteomes" id="UP000198828"/>
    </source>
</evidence>
<dbReference type="InterPro" id="IPR001638">
    <property type="entry name" value="Solute-binding_3/MltF_N"/>
</dbReference>
<sequence>MKKKLSLLMIIVMLTSLLVACGGNHANVENDNSKPESYTLEGIKKKGKLIMGTSADYPPFEFHKMINGEDEIVGFDIEIGKYIANELGVELEIKDMDFDKLLGGLSAGMLDIVIAAMNPDPERAKEANFSDIYYESTHSVLIRKDDKSNIVSMEDLNGKSIGVQIGTTQEKIAETEIKDANVISLNTNPDIVMNLKTNKIDCAIMETTVAKAFAKSNDDLMLVEGLVIDSGSEGIAVAIKKGNDELTEKINEILAKAKAEGLMEQWVIEANELNDLE</sequence>
<keyword evidence="3 5" id="KW-0732">Signal</keyword>
<evidence type="ECO:0000259" key="6">
    <source>
        <dbReference type="SMART" id="SM00062"/>
    </source>
</evidence>